<dbReference type="RefSeq" id="WP_005027934.1">
    <property type="nucleotide sequence ID" value="NZ_KE150238.1"/>
</dbReference>
<evidence type="ECO:0000259" key="1">
    <source>
        <dbReference type="Pfam" id="PF10124"/>
    </source>
</evidence>
<reference evidence="2 3" key="1">
    <citation type="submission" date="2010-10" db="EMBL/GenBank/DDBJ databases">
        <authorList>
            <consortium name="The Broad Institute Genome Sequencing Platform"/>
            <person name="Ward D."/>
            <person name="Earl A."/>
            <person name="Feldgarden M."/>
            <person name="Young S.K."/>
            <person name="Gargeya S."/>
            <person name="Zeng Q."/>
            <person name="Alvarado L."/>
            <person name="Berlin A."/>
            <person name="Bochicchio J."/>
            <person name="Chapman S.B."/>
            <person name="Chen Z."/>
            <person name="Freedman E."/>
            <person name="Gellesch M."/>
            <person name="Goldberg J."/>
            <person name="Griggs A."/>
            <person name="Gujja S."/>
            <person name="Heilman E."/>
            <person name="Heiman D."/>
            <person name="Howarth C."/>
            <person name="Mehta T."/>
            <person name="Neiman D."/>
            <person name="Pearson M."/>
            <person name="Roberts A."/>
            <person name="Saif S."/>
            <person name="Shea T."/>
            <person name="Shenoy N."/>
            <person name="Sisk P."/>
            <person name="Stolte C."/>
            <person name="Sykes S."/>
            <person name="White J."/>
            <person name="Yandava C."/>
            <person name="Allen-Vercoe E."/>
            <person name="Sibley C."/>
            <person name="Ambrose C.E."/>
            <person name="Strauss J."/>
            <person name="Daigneault M."/>
            <person name="Haas B."/>
            <person name="Nusbaum C."/>
            <person name="Birren B."/>
        </authorList>
    </citation>
    <scope>NUCLEOTIDE SEQUENCE [LARGE SCALE GENOMIC DNA]</scope>
    <source>
        <strain evidence="2 3">3_1_6</strain>
    </source>
</reference>
<evidence type="ECO:0000313" key="3">
    <source>
        <dbReference type="Proteomes" id="UP000006034"/>
    </source>
</evidence>
<comment type="caution">
    <text evidence="2">The sequence shown here is derived from an EMBL/GenBank/DDBJ whole genome shotgun (WGS) entry which is preliminary data.</text>
</comment>
<dbReference type="GeneID" id="78085272"/>
<evidence type="ECO:0000313" key="2">
    <source>
        <dbReference type="EMBL" id="EFV44068.1"/>
    </source>
</evidence>
<protein>
    <recommendedName>
        <fullName evidence="1">Bacteriophage Mu GpT domain-containing protein</fullName>
    </recommendedName>
</protein>
<dbReference type="STRING" id="563192.HMPREF0179_02133"/>
<name>E5Y7G8_BILW3</name>
<dbReference type="OrthoDB" id="9804833at2"/>
<dbReference type="Pfam" id="PF10124">
    <property type="entry name" value="Mu-like_gpT"/>
    <property type="match status" value="1"/>
</dbReference>
<accession>E5Y7G8</accession>
<dbReference type="InterPro" id="IPR018774">
    <property type="entry name" value="Phage_Mu_GpT"/>
</dbReference>
<sequence>MAVVTSSLVSALRVGFQREFQDALSSAPSQWDRLSTRVPSSSAGNTYGWIGQFPKLREWSGDRSFKNIKEHGYSVMNNLYEATVDIPRTAVEDDDIGVYAPLFREMGYAAGTHPDEIVFGLLKNGMSGTCYDGKAFFAVDHPVYLNADGSGDAETVSNWLRPAAVDGTVTDGTPWFVLDVSRPLRPFIFQERTAPELQVITNPDNDYVFMKDKIPYGIRYRCNGGYGFWQQAVCSTQELNAANFAAALEAMQSFRADGGRPLGLGFGGEAGTMLVVPPSLQSAARRVVSAEQDPDGGSNIWYRAATLLVSHWLI</sequence>
<dbReference type="EMBL" id="ADCP02000001">
    <property type="protein sequence ID" value="EFV44068.1"/>
    <property type="molecule type" value="Genomic_DNA"/>
</dbReference>
<feature type="domain" description="Bacteriophage Mu GpT" evidence="1">
    <location>
        <begin position="10"/>
        <end position="313"/>
    </location>
</feature>
<proteinExistence type="predicted"/>
<gene>
    <name evidence="2" type="ORF">HMPREF0179_02133</name>
</gene>
<keyword evidence="3" id="KW-1185">Reference proteome</keyword>
<dbReference type="Proteomes" id="UP000006034">
    <property type="component" value="Unassembled WGS sequence"/>
</dbReference>
<dbReference type="HOGENOM" id="CLU_070805_0_0_7"/>
<dbReference type="eggNOG" id="COG4397">
    <property type="taxonomic scope" value="Bacteria"/>
</dbReference>
<organism evidence="2 3">
    <name type="scientific">Bilophila wadsworthia (strain 3_1_6)</name>
    <dbReference type="NCBI Taxonomy" id="563192"/>
    <lineage>
        <taxon>Bacteria</taxon>
        <taxon>Pseudomonadati</taxon>
        <taxon>Thermodesulfobacteriota</taxon>
        <taxon>Desulfovibrionia</taxon>
        <taxon>Desulfovibrionales</taxon>
        <taxon>Desulfovibrionaceae</taxon>
        <taxon>Bilophila</taxon>
    </lineage>
</organism>
<dbReference type="AlphaFoldDB" id="E5Y7G8"/>
<reference evidence="2 3" key="2">
    <citation type="submission" date="2013-04" db="EMBL/GenBank/DDBJ databases">
        <title>The Genome Sequence of Bilophila wadsworthia 3_1_6.</title>
        <authorList>
            <consortium name="The Broad Institute Genomics Platform"/>
            <person name="Earl A."/>
            <person name="Ward D."/>
            <person name="Feldgarden M."/>
            <person name="Gevers D."/>
            <person name="Sibley C."/>
            <person name="Strauss J."/>
            <person name="Allen-Vercoe E."/>
            <person name="Walker B."/>
            <person name="Young S."/>
            <person name="Zeng Q."/>
            <person name="Gargeya S."/>
            <person name="Fitzgerald M."/>
            <person name="Haas B."/>
            <person name="Abouelleil A."/>
            <person name="Allen A.W."/>
            <person name="Alvarado L."/>
            <person name="Arachchi H.M."/>
            <person name="Berlin A.M."/>
            <person name="Chapman S.B."/>
            <person name="Gainer-Dewar J."/>
            <person name="Goldberg J."/>
            <person name="Griggs A."/>
            <person name="Gujja S."/>
            <person name="Hansen M."/>
            <person name="Howarth C."/>
            <person name="Imamovic A."/>
            <person name="Ireland A."/>
            <person name="Larimer J."/>
            <person name="McCowan C."/>
            <person name="Murphy C."/>
            <person name="Pearson M."/>
            <person name="Poon T.W."/>
            <person name="Priest M."/>
            <person name="Roberts A."/>
            <person name="Saif S."/>
            <person name="Shea T."/>
            <person name="Sisk P."/>
            <person name="Sykes S."/>
            <person name="Wortman J."/>
            <person name="Nusbaum C."/>
            <person name="Birren B."/>
        </authorList>
    </citation>
    <scope>NUCLEOTIDE SEQUENCE [LARGE SCALE GENOMIC DNA]</scope>
    <source>
        <strain evidence="2 3">3_1_6</strain>
    </source>
</reference>